<feature type="domain" description="C2" evidence="5">
    <location>
        <begin position="2061"/>
        <end position="2183"/>
    </location>
</feature>
<feature type="compositionally biased region" description="Polar residues" evidence="4">
    <location>
        <begin position="1970"/>
        <end position="1981"/>
    </location>
</feature>
<feature type="region of interest" description="Disordered" evidence="4">
    <location>
        <begin position="217"/>
        <end position="241"/>
    </location>
</feature>
<dbReference type="GO" id="GO:0031267">
    <property type="term" value="F:small GTPase binding"/>
    <property type="evidence" value="ECO:0007669"/>
    <property type="project" value="InterPro"/>
</dbReference>
<evidence type="ECO:0000313" key="7">
    <source>
        <dbReference type="EMBL" id="KAK5649178.1"/>
    </source>
</evidence>
<evidence type="ECO:0008006" key="9">
    <source>
        <dbReference type="Google" id="ProtNLM"/>
    </source>
</evidence>
<dbReference type="PROSITE" id="PS50916">
    <property type="entry name" value="RABBD"/>
    <property type="match status" value="1"/>
</dbReference>
<feature type="compositionally biased region" description="Basic and acidic residues" evidence="4">
    <location>
        <begin position="232"/>
        <end position="241"/>
    </location>
</feature>
<dbReference type="PANTHER" id="PTHR45716">
    <property type="entry name" value="BITESIZE, ISOFORM I"/>
    <property type="match status" value="1"/>
</dbReference>
<keyword evidence="2" id="KW-0677">Repeat</keyword>
<dbReference type="GO" id="GO:0006886">
    <property type="term" value="P:intracellular protein transport"/>
    <property type="evidence" value="ECO:0007669"/>
    <property type="project" value="InterPro"/>
</dbReference>
<feature type="compositionally biased region" description="Polar residues" evidence="4">
    <location>
        <begin position="1988"/>
        <end position="2000"/>
    </location>
</feature>
<dbReference type="SUPFAM" id="SSF57903">
    <property type="entry name" value="FYVE/PHD zinc finger"/>
    <property type="match status" value="1"/>
</dbReference>
<evidence type="ECO:0000256" key="3">
    <source>
        <dbReference type="ARBA" id="ARBA00023136"/>
    </source>
</evidence>
<feature type="compositionally biased region" description="Basic and acidic residues" evidence="4">
    <location>
        <begin position="1367"/>
        <end position="1385"/>
    </location>
</feature>
<protein>
    <recommendedName>
        <fullName evidence="9">Synaptotagmin-like protein 5</fullName>
    </recommendedName>
</protein>
<feature type="region of interest" description="Disordered" evidence="4">
    <location>
        <begin position="527"/>
        <end position="572"/>
    </location>
</feature>
<dbReference type="InterPro" id="IPR011011">
    <property type="entry name" value="Znf_FYVE_PHD"/>
</dbReference>
<feature type="compositionally biased region" description="Basic and acidic residues" evidence="4">
    <location>
        <begin position="556"/>
        <end position="569"/>
    </location>
</feature>
<dbReference type="SUPFAM" id="SSF49562">
    <property type="entry name" value="C2 domain (Calcium/lipid-binding domain, CaLB)"/>
    <property type="match status" value="2"/>
</dbReference>
<name>A0AAN7ZVS8_9COLE</name>
<dbReference type="InterPro" id="IPR001565">
    <property type="entry name" value="Synaptotagmin"/>
</dbReference>
<dbReference type="InterPro" id="IPR043567">
    <property type="entry name" value="SYTL1-5_C2B"/>
</dbReference>
<dbReference type="Gene3D" id="2.60.40.150">
    <property type="entry name" value="C2 domain"/>
    <property type="match status" value="2"/>
</dbReference>
<feature type="region of interest" description="Disordered" evidence="4">
    <location>
        <begin position="301"/>
        <end position="321"/>
    </location>
</feature>
<keyword evidence="3" id="KW-0472">Membrane</keyword>
<dbReference type="InterPro" id="IPR000008">
    <property type="entry name" value="C2_dom"/>
</dbReference>
<dbReference type="CDD" id="cd04020">
    <property type="entry name" value="C2B_SLP_1-2-3-4"/>
    <property type="match status" value="1"/>
</dbReference>
<keyword evidence="8" id="KW-1185">Reference proteome</keyword>
<dbReference type="PANTHER" id="PTHR45716:SF2">
    <property type="entry name" value="BITESIZE, ISOFORM I"/>
    <property type="match status" value="1"/>
</dbReference>
<dbReference type="FunFam" id="2.60.40.150:FF:000006">
    <property type="entry name" value="Synaptotagmin-like 5, isoform CRA_a"/>
    <property type="match status" value="1"/>
</dbReference>
<comment type="subcellular location">
    <subcellularLocation>
        <location evidence="1">Membrane</location>
    </subcellularLocation>
</comment>
<evidence type="ECO:0000313" key="8">
    <source>
        <dbReference type="Proteomes" id="UP001329430"/>
    </source>
</evidence>
<reference evidence="7 8" key="1">
    <citation type="journal article" date="2024" name="Insects">
        <title>An Improved Chromosome-Level Genome Assembly of the Firefly Pyrocoelia pectoralis.</title>
        <authorList>
            <person name="Fu X."/>
            <person name="Meyer-Rochow V.B."/>
            <person name="Ballantyne L."/>
            <person name="Zhu X."/>
        </authorList>
    </citation>
    <scope>NUCLEOTIDE SEQUENCE [LARGE SCALE GENOMIC DNA]</scope>
    <source>
        <strain evidence="7">XCY_ONT2</strain>
    </source>
</reference>
<dbReference type="PROSITE" id="PS50004">
    <property type="entry name" value="C2"/>
    <property type="match status" value="2"/>
</dbReference>
<evidence type="ECO:0000256" key="1">
    <source>
        <dbReference type="ARBA" id="ARBA00004370"/>
    </source>
</evidence>
<feature type="compositionally biased region" description="Basic and acidic residues" evidence="4">
    <location>
        <begin position="2001"/>
        <end position="2011"/>
    </location>
</feature>
<feature type="compositionally biased region" description="Basic and acidic residues" evidence="4">
    <location>
        <begin position="1433"/>
        <end position="1450"/>
    </location>
</feature>
<feature type="region of interest" description="Disordered" evidence="4">
    <location>
        <begin position="1262"/>
        <end position="1470"/>
    </location>
</feature>
<dbReference type="Gene3D" id="3.30.40.10">
    <property type="entry name" value="Zinc/RING finger domain, C3HC4 (zinc finger)"/>
    <property type="match status" value="1"/>
</dbReference>
<feature type="domain" description="C2" evidence="5">
    <location>
        <begin position="2207"/>
        <end position="2331"/>
    </location>
</feature>
<feature type="compositionally biased region" description="Basic and acidic residues" evidence="4">
    <location>
        <begin position="1414"/>
        <end position="1423"/>
    </location>
</feature>
<feature type="compositionally biased region" description="Basic residues" evidence="4">
    <location>
        <begin position="1283"/>
        <end position="1294"/>
    </location>
</feature>
<feature type="compositionally biased region" description="Polar residues" evidence="4">
    <location>
        <begin position="1310"/>
        <end position="1329"/>
    </location>
</feature>
<organism evidence="7 8">
    <name type="scientific">Pyrocoelia pectoralis</name>
    <dbReference type="NCBI Taxonomy" id="417401"/>
    <lineage>
        <taxon>Eukaryota</taxon>
        <taxon>Metazoa</taxon>
        <taxon>Ecdysozoa</taxon>
        <taxon>Arthropoda</taxon>
        <taxon>Hexapoda</taxon>
        <taxon>Insecta</taxon>
        <taxon>Pterygota</taxon>
        <taxon>Neoptera</taxon>
        <taxon>Endopterygota</taxon>
        <taxon>Coleoptera</taxon>
        <taxon>Polyphaga</taxon>
        <taxon>Elateriformia</taxon>
        <taxon>Elateroidea</taxon>
        <taxon>Lampyridae</taxon>
        <taxon>Lampyrinae</taxon>
        <taxon>Pyrocoelia</taxon>
    </lineage>
</organism>
<dbReference type="PRINTS" id="PR00399">
    <property type="entry name" value="SYNAPTOTAGMN"/>
</dbReference>
<evidence type="ECO:0000256" key="2">
    <source>
        <dbReference type="ARBA" id="ARBA00022737"/>
    </source>
</evidence>
<dbReference type="CDD" id="cd15747">
    <property type="entry name" value="FYVE_Slp3_4_5"/>
    <property type="match status" value="1"/>
</dbReference>
<feature type="compositionally biased region" description="Polar residues" evidence="4">
    <location>
        <begin position="1891"/>
        <end position="1912"/>
    </location>
</feature>
<dbReference type="Pfam" id="PF00168">
    <property type="entry name" value="C2"/>
    <property type="match status" value="2"/>
</dbReference>
<proteinExistence type="predicted"/>
<dbReference type="InterPro" id="IPR041282">
    <property type="entry name" value="FYVE_2"/>
</dbReference>
<dbReference type="EMBL" id="JAVRBK010000001">
    <property type="protein sequence ID" value="KAK5649178.1"/>
    <property type="molecule type" value="Genomic_DNA"/>
</dbReference>
<feature type="region of interest" description="Disordered" evidence="4">
    <location>
        <begin position="727"/>
        <end position="810"/>
    </location>
</feature>
<dbReference type="CDD" id="cd08521">
    <property type="entry name" value="C2A_SLP"/>
    <property type="match status" value="1"/>
</dbReference>
<dbReference type="Proteomes" id="UP001329430">
    <property type="component" value="Chromosome 1"/>
</dbReference>
<feature type="region of interest" description="Disordered" evidence="4">
    <location>
        <begin position="1839"/>
        <end position="1912"/>
    </location>
</feature>
<dbReference type="SMART" id="SM00239">
    <property type="entry name" value="C2"/>
    <property type="match status" value="2"/>
</dbReference>
<feature type="compositionally biased region" description="Acidic residues" evidence="4">
    <location>
        <begin position="1870"/>
        <end position="1883"/>
    </location>
</feature>
<comment type="caution">
    <text evidence="7">The sequence shown here is derived from an EMBL/GenBank/DDBJ whole genome shotgun (WGS) entry which is preliminary data.</text>
</comment>
<feature type="compositionally biased region" description="Basic and acidic residues" evidence="4">
    <location>
        <begin position="733"/>
        <end position="748"/>
    </location>
</feature>
<feature type="region of interest" description="Disordered" evidence="4">
    <location>
        <begin position="964"/>
        <end position="994"/>
    </location>
</feature>
<dbReference type="GO" id="GO:0005886">
    <property type="term" value="C:plasma membrane"/>
    <property type="evidence" value="ECO:0007669"/>
    <property type="project" value="TreeGrafter"/>
</dbReference>
<evidence type="ECO:0000259" key="5">
    <source>
        <dbReference type="PROSITE" id="PS50004"/>
    </source>
</evidence>
<accession>A0AAN7ZVS8</accession>
<dbReference type="InterPro" id="IPR013083">
    <property type="entry name" value="Znf_RING/FYVE/PHD"/>
</dbReference>
<dbReference type="GO" id="GO:0070382">
    <property type="term" value="C:exocytic vesicle"/>
    <property type="evidence" value="ECO:0007669"/>
    <property type="project" value="TreeGrafter"/>
</dbReference>
<dbReference type="InterPro" id="IPR035892">
    <property type="entry name" value="C2_domain_sf"/>
</dbReference>
<feature type="region of interest" description="Disordered" evidence="4">
    <location>
        <begin position="1935"/>
        <end position="2013"/>
    </location>
</feature>
<feature type="domain" description="RabBD" evidence="6">
    <location>
        <begin position="19"/>
        <end position="76"/>
    </location>
</feature>
<sequence>MSECCPDPACSHALYSAVQKETGHLTSQEREIILNVLGRDEMLRREEEQRLMRLKAELQALRRRGALKSGDWSSPPPDPDRTCGRCRVELGRVINRGAYCQSCRLKVCKGCRAYAFRTTDWVCTVCHKRMEIQAVSGEWMNEFVRRPSRRRDNRVYVPAADIIKRTIRRSWTISSPSTRWNSPRGSQPLRPYNSLPRGQDIIKYPSLLPYHHEYSNKRTSPKMQRHTPAQRSHSEDVYAEREVPCHKEVAQLLDDDETRYISTIEILTRPRVNPLAKAAAEGKLTTAVPFEMKTCTPPPEHILNQSNDANEPAEETTNKKVEEKRVSFEEVIVPKKFDKLFSKARSKGKDKSILKPQSLDETVVKKSKLFSRRSLPEEIEKAEISLNEAEVVENTKEEEIVNEQCDIEPFSGTVFRKVTVQRRRQDMRKVPAIDNGWRRGPESEILDILLPEGDDYKLVFISSDSSSKEEDVDDNDSSSTASSFLIDDCDWDYFEPSTGTRPFLNWNSPFGSPRVYRRGGLESPLGSPLVYRRAKGSDTGTDEDARLDSDSPSSSDRSRETEDQGDFSRNEPTMDDIAVACSCGSPTQYIPIPVPVPIPVPIPALWYPSFVRFGFDTFDQPVRSRLRGFPRSIWPYVNQAALIWPLITTGEANAIFSSAQNSIADECATVTNDSMLLAPKRNETSAVPAPDPVPVDKVEVKNNEVIEYEFASEHGEELYGHLTSENVNMDTDSSERSTDEESGDDTKPRVRRTYNVSGGNLRESDDALPSSEVSSDSEAEDQSSVREDDMSSSGSADTDSNDTGTVADQKPKRFSRVLVVNNSISSSSSCAGSIINESLDSGSDSSDNDTDTEKDCGVVLTNIKLLPDCDFSDSLQNALNGICDNKDSLNECEAAVVGGGKLLSSSEINSIVNDCLSTSPGLSDVSAESHHSSDNEDGITEINGEEMQAQVYNNNNYSAVTEEQQGISTSAGIRSDESQIGVGNGESNRGERTGVPVASELDDALQRHATRYTSLVMITQEPTVTYPQVSVVTSDTTTLIPDNDIVVRHTNWQLKNDIQDSEYKSSDAPVHINNKDHSESVTVITGADTLSALVYLEDGLADDDSWVENLSIDEEDLVCSTQSDESSSSGDEVTLTCTAAIDQDDDHGYQRSAIDFTLHTIVEESCEESEVEQQNTIRKKRPTSATDLEKYFFFGLGDGNISSINSARDDAMSETSSICSEGMDSLGIPEEIVSSDSMDPAELASSRLEKYFLTGFMGFTAERRDSDGSVGSDSEGRPSPEQRRKRLVRARGTGRSHSSSLDNLLAHSELSGTDQGEQVNSEELSSSDTDTNEDGTGFEKSEGQFDTVKRKKNKKPRTIAPGTNSPEETKLESTHEENHSEDDGNKTPQPNLSLIPESRHQQSRDSGFIGSCDDLIKEQRDSAEPALSSPSDSKIELERISEEKKTEDRTTSYPPPPATSLTRKDSFNNWSSDEETNLMMCKMRQFFKTMIANNGPPAKPTTPTLGKDSPKLLQSPRFKNRYKPPQLVYFESELTRLMKSVPGIRDDQVREIVEYLSSEDTWSDSYDSSDYTSSDLEGATCNKSLLQQQISDSCQEIINKFDTGGGESADESCGLNKETAFVYQKLVASLEKMATNDTTGTKIPHTPHSSPPLIAKVMHHIGSRLVALMHEVSSGESHASNSPKTRHYHRRIHPKLSNASSTTTEEDDYITENLMERLENLDDVSNYAYLPRSRSHDLLLSESKNLHQSSSGVSDIAEERETSDYERFSWRGSFESALMATDSRNKLSIIGSEGSASASALAVAAKRRSAGDLMFSNKSLSREQLDRVRSCGSIGGGSNSEDKLWVANTNRPTRRSSVPDAASGSGGSADGEDDDDDDEDEELENRATLPRSLQTSTATTNSLPRLPTTTPATNMYKAHSMYHFLQQNVKSARYRPPGFNKFSSAPKRAVSAPGLQPSHQRRGRRSQQSNDAGLSEANSSPMVMAKATNKSGTPSPVSQSSKKELVVKQGEEWTGNNEEDIDRLVAIHTNRSSLSSLGIRSDSMASVYSGAGEGRYGAVTVRGQVEFRLQYNYKAGALEILIIQCKDLAAVDAKRNRSDPYVKVYLLPDKSKSGKRKTKVRKHTLNPVFDECLKFHISITGLETRTLWLTVWHSDMFGRNDFLGEVRMALENKIFDDPTPKWYNLQERTEPFEDVLSFKGDVLVGLKFVPPDMTVVKKGKRSRGTLHVKVKEAKSLTAVKSNGTSDPFCKSYLLPDKGRTSKQKTAVIRKTINAVWNHTFLYDDVTLQELAERCLELTVWDHDRLGSNEFLGGVRFSLGEGKHYGKSVDWMDSTGKEVSLWKSMLERPNFWVEGCLPLRPTLDYRTS</sequence>
<dbReference type="Pfam" id="PF02318">
    <property type="entry name" value="FYVE_2"/>
    <property type="match status" value="1"/>
</dbReference>
<gene>
    <name evidence="7" type="ORF">RI129_000207</name>
</gene>
<feature type="region of interest" description="Disordered" evidence="4">
    <location>
        <begin position="1498"/>
        <end position="1517"/>
    </location>
</feature>
<dbReference type="InterPro" id="IPR010911">
    <property type="entry name" value="Rab_BD"/>
</dbReference>
<evidence type="ECO:0000256" key="4">
    <source>
        <dbReference type="SAM" id="MobiDB-lite"/>
    </source>
</evidence>
<feature type="compositionally biased region" description="Polar residues" evidence="4">
    <location>
        <begin position="791"/>
        <end position="806"/>
    </location>
</feature>
<dbReference type="GO" id="GO:0006887">
    <property type="term" value="P:exocytosis"/>
    <property type="evidence" value="ECO:0007669"/>
    <property type="project" value="TreeGrafter"/>
</dbReference>
<dbReference type="GO" id="GO:0042043">
    <property type="term" value="F:neurexin family protein binding"/>
    <property type="evidence" value="ECO:0007669"/>
    <property type="project" value="TreeGrafter"/>
</dbReference>
<evidence type="ECO:0000259" key="6">
    <source>
        <dbReference type="PROSITE" id="PS50916"/>
    </source>
</evidence>